<evidence type="ECO:0000256" key="1">
    <source>
        <dbReference type="ARBA" id="ARBA00004141"/>
    </source>
</evidence>
<keyword evidence="6 12" id="KW-0472">Membrane</keyword>
<keyword evidence="7" id="KW-0675">Receptor</keyword>
<dbReference type="InterPro" id="IPR015683">
    <property type="entry name" value="Ionotropic_Glu_rcpt"/>
</dbReference>
<protein>
    <recommendedName>
        <fullName evidence="13">Ionotropic glutamate receptor C-terminal domain-containing protein</fullName>
    </recommendedName>
</protein>
<name>A0AAD5DNG4_9CHLO</name>
<proteinExistence type="predicted"/>
<evidence type="ECO:0000259" key="13">
    <source>
        <dbReference type="Pfam" id="PF00060"/>
    </source>
</evidence>
<dbReference type="Pfam" id="PF00060">
    <property type="entry name" value="Lig_chan"/>
    <property type="match status" value="1"/>
</dbReference>
<evidence type="ECO:0000256" key="10">
    <source>
        <dbReference type="ARBA" id="ARBA00023303"/>
    </source>
</evidence>
<feature type="transmembrane region" description="Helical" evidence="12">
    <location>
        <begin position="389"/>
        <end position="413"/>
    </location>
</feature>
<keyword evidence="10" id="KW-0407">Ion channel</keyword>
<evidence type="ECO:0000256" key="3">
    <source>
        <dbReference type="ARBA" id="ARBA00022692"/>
    </source>
</evidence>
<accession>A0AAD5DNG4</accession>
<keyword evidence="8" id="KW-0325">Glycoprotein</keyword>
<keyword evidence="3 12" id="KW-0812">Transmembrane</keyword>
<keyword evidence="15" id="KW-1185">Reference proteome</keyword>
<feature type="domain" description="Ionotropic glutamate receptor C-terminal" evidence="13">
    <location>
        <begin position="103"/>
        <end position="401"/>
    </location>
</feature>
<dbReference type="EMBL" id="JADXDR010000083">
    <property type="protein sequence ID" value="KAI7840176.1"/>
    <property type="molecule type" value="Genomic_DNA"/>
</dbReference>
<evidence type="ECO:0000256" key="4">
    <source>
        <dbReference type="ARBA" id="ARBA00022989"/>
    </source>
</evidence>
<dbReference type="Gene3D" id="1.10.287.70">
    <property type="match status" value="1"/>
</dbReference>
<dbReference type="PANTHER" id="PTHR18966">
    <property type="entry name" value="IONOTROPIC GLUTAMATE RECEPTOR"/>
    <property type="match status" value="1"/>
</dbReference>
<dbReference type="AlphaFoldDB" id="A0AAD5DNG4"/>
<dbReference type="Proteomes" id="UP001205105">
    <property type="component" value="Unassembled WGS sequence"/>
</dbReference>
<evidence type="ECO:0000256" key="12">
    <source>
        <dbReference type="SAM" id="Phobius"/>
    </source>
</evidence>
<evidence type="ECO:0000256" key="5">
    <source>
        <dbReference type="ARBA" id="ARBA00023065"/>
    </source>
</evidence>
<keyword evidence="2" id="KW-0813">Transport</keyword>
<feature type="transmembrane region" description="Helical" evidence="12">
    <location>
        <begin position="171"/>
        <end position="196"/>
    </location>
</feature>
<evidence type="ECO:0000256" key="8">
    <source>
        <dbReference type="ARBA" id="ARBA00023180"/>
    </source>
</evidence>
<evidence type="ECO:0000256" key="7">
    <source>
        <dbReference type="ARBA" id="ARBA00023170"/>
    </source>
</evidence>
<evidence type="ECO:0000256" key="11">
    <source>
        <dbReference type="SAM" id="MobiDB-lite"/>
    </source>
</evidence>
<evidence type="ECO:0000256" key="9">
    <source>
        <dbReference type="ARBA" id="ARBA00023286"/>
    </source>
</evidence>
<reference evidence="14" key="1">
    <citation type="submission" date="2020-11" db="EMBL/GenBank/DDBJ databases">
        <title>Chlorella ohadii genome sequencing and assembly.</title>
        <authorList>
            <person name="Murik O."/>
            <person name="Treves H."/>
            <person name="Kedem I."/>
            <person name="Shotland Y."/>
            <person name="Kaplan A."/>
        </authorList>
    </citation>
    <scope>NUCLEOTIDE SEQUENCE</scope>
    <source>
        <strain evidence="14">1</strain>
    </source>
</reference>
<keyword evidence="5" id="KW-0406">Ion transport</keyword>
<evidence type="ECO:0000313" key="15">
    <source>
        <dbReference type="Proteomes" id="UP001205105"/>
    </source>
</evidence>
<keyword evidence="9" id="KW-1071">Ligand-gated ion channel</keyword>
<feature type="region of interest" description="Disordered" evidence="11">
    <location>
        <begin position="434"/>
        <end position="466"/>
    </location>
</feature>
<feature type="transmembrane region" description="Helical" evidence="12">
    <location>
        <begin position="104"/>
        <end position="123"/>
    </location>
</feature>
<dbReference type="InterPro" id="IPR001320">
    <property type="entry name" value="Iontro_rcpt_C"/>
</dbReference>
<comment type="subcellular location">
    <subcellularLocation>
        <location evidence="1">Membrane</location>
        <topology evidence="1">Multi-pass membrane protein</topology>
    </subcellularLocation>
</comment>
<evidence type="ECO:0000256" key="2">
    <source>
        <dbReference type="ARBA" id="ARBA00022448"/>
    </source>
</evidence>
<evidence type="ECO:0000256" key="6">
    <source>
        <dbReference type="ARBA" id="ARBA00023136"/>
    </source>
</evidence>
<dbReference type="GO" id="GO:0016020">
    <property type="term" value="C:membrane"/>
    <property type="evidence" value="ECO:0007669"/>
    <property type="project" value="UniProtKB-SubCell"/>
</dbReference>
<evidence type="ECO:0000313" key="14">
    <source>
        <dbReference type="EMBL" id="KAI7840176.1"/>
    </source>
</evidence>
<gene>
    <name evidence="14" type="ORF">COHA_005959</name>
</gene>
<organism evidence="14 15">
    <name type="scientific">Chlorella ohadii</name>
    <dbReference type="NCBI Taxonomy" id="2649997"/>
    <lineage>
        <taxon>Eukaryota</taxon>
        <taxon>Viridiplantae</taxon>
        <taxon>Chlorophyta</taxon>
        <taxon>core chlorophytes</taxon>
        <taxon>Trebouxiophyceae</taxon>
        <taxon>Chlorellales</taxon>
        <taxon>Chlorellaceae</taxon>
        <taxon>Chlorella clade</taxon>
        <taxon>Chlorella</taxon>
    </lineage>
</organism>
<keyword evidence="4 12" id="KW-1133">Transmembrane helix</keyword>
<dbReference type="GO" id="GO:0015276">
    <property type="term" value="F:ligand-gated monoatomic ion channel activity"/>
    <property type="evidence" value="ECO:0007669"/>
    <property type="project" value="InterPro"/>
</dbReference>
<sequence>MRTVRSVTNADGVVAEPSGVIGYEAKSVYKLLTDPGYLADWTYGTDFQFLCLGTKQDIIDDLASPDPQCLVAAMGLDITELSLTKGIKFSYFPTDRAGVAPFHWSVWVTWIVITLVLVVVLYVCETATADPSNRFTKGWAGFRDSAFNATFFSLNRKGPTLGELGSTPARVLSIFTIFFFMIFLQLYTAQLAGLLAAKNIRGTVTGVDDLKNGDFTFFYPSDIAESVTAAGLASGDEITSWSFEDTPEAHFFLMDNAGSTAGAHPAVEALYASGAVNTKVVPDALLLKSSEAQLAAAEYCNLFVVGSPFQITTQALAFPAVASNTTVLAFSVAQAQMQMKEAYYDASKIEAQINTFKTKNFKAATCPGKSAASKTQQIKFKQANGMGAGWIEGLLVILGIGIGLALFLVAIAWEWQRQHYRTLRAGLPRWRGVGSRKNRAAPGNAKGFSDGAPSETSEAQDGASKV</sequence>
<comment type="caution">
    <text evidence="14">The sequence shown here is derived from an EMBL/GenBank/DDBJ whole genome shotgun (WGS) entry which is preliminary data.</text>
</comment>